<protein>
    <submittedName>
        <fullName evidence="1">Uncharacterized protein</fullName>
    </submittedName>
</protein>
<dbReference type="EMBL" id="AZAC01000008">
    <property type="protein sequence ID" value="KIX14735.1"/>
    <property type="molecule type" value="Genomic_DNA"/>
</dbReference>
<name>A0A0D2JYU8_9BACT</name>
<reference evidence="1 2" key="1">
    <citation type="submission" date="2013-11" db="EMBL/GenBank/DDBJ databases">
        <title>Metagenomic analysis of a methanogenic consortium involved in long chain n-alkane degradation.</title>
        <authorList>
            <person name="Davidova I.A."/>
            <person name="Callaghan A.V."/>
            <person name="Wawrik B."/>
            <person name="Pruitt S."/>
            <person name="Marks C."/>
            <person name="Duncan K.E."/>
            <person name="Suflita J.M."/>
        </authorList>
    </citation>
    <scope>NUCLEOTIDE SEQUENCE [LARGE SCALE GENOMIC DNA]</scope>
    <source>
        <strain evidence="1 2">SPR</strain>
    </source>
</reference>
<sequence>MLLCEEDGKKAPLHLQAGMIRLHRLTQTVKPQADIFKISTPTALTAVLRADRAWMIRESVFFIQTCNR</sequence>
<dbReference type="AlphaFoldDB" id="A0A0D2JYU8"/>
<organism evidence="1 2">
    <name type="scientific">Dethiosulfatarculus sandiegensis</name>
    <dbReference type="NCBI Taxonomy" id="1429043"/>
    <lineage>
        <taxon>Bacteria</taxon>
        <taxon>Pseudomonadati</taxon>
        <taxon>Thermodesulfobacteriota</taxon>
        <taxon>Desulfarculia</taxon>
        <taxon>Desulfarculales</taxon>
        <taxon>Desulfarculaceae</taxon>
        <taxon>Dethiosulfatarculus</taxon>
    </lineage>
</organism>
<accession>A0A0D2JYU8</accession>
<comment type="caution">
    <text evidence="1">The sequence shown here is derived from an EMBL/GenBank/DDBJ whole genome shotgun (WGS) entry which is preliminary data.</text>
</comment>
<proteinExistence type="predicted"/>
<evidence type="ECO:0000313" key="2">
    <source>
        <dbReference type="Proteomes" id="UP000032233"/>
    </source>
</evidence>
<dbReference type="InParanoid" id="A0A0D2JYU8"/>
<keyword evidence="2" id="KW-1185">Reference proteome</keyword>
<gene>
    <name evidence="1" type="ORF">X474_06230</name>
</gene>
<dbReference type="Proteomes" id="UP000032233">
    <property type="component" value="Unassembled WGS sequence"/>
</dbReference>
<evidence type="ECO:0000313" key="1">
    <source>
        <dbReference type="EMBL" id="KIX14735.1"/>
    </source>
</evidence>